<dbReference type="InterPro" id="IPR051806">
    <property type="entry name" value="HAD-like_SPP"/>
</dbReference>
<sequence length="219" mass="22733">MQMPSITVLGLLLDMDGTLVNSDAVVARIWRGWAAEKGLDPEEVLRVAHGRQGHATMAAVLPERPVEENLAENRALLAKETADTDGIVPVPGAPAFLKAIETLPHALVTSADMGLATARMEAAGLRMPAVRVTSESVSASKPDPEGFLKGAAELGFQPADCVVFEDSGAGIAAGLAAGMPVVGVGPRASAHGPTVHVPDLERVRVEPLQGGRVRLTFDG</sequence>
<comment type="caution">
    <text evidence="1">The sequence shown here is derived from an EMBL/GenBank/DDBJ whole genome shotgun (WGS) entry which is preliminary data.</text>
</comment>
<keyword evidence="2" id="KW-1185">Reference proteome</keyword>
<dbReference type="SFLD" id="SFLDG01129">
    <property type="entry name" value="C1.5:_HAD__Beta-PGM__Phosphata"/>
    <property type="match status" value="1"/>
</dbReference>
<dbReference type="RefSeq" id="WP_274039672.1">
    <property type="nucleotide sequence ID" value="NZ_JANCPR020000001.1"/>
</dbReference>
<proteinExistence type="predicted"/>
<organism evidence="1 2">
    <name type="scientific">Streptomyces iconiensis</name>
    <dbReference type="NCBI Taxonomy" id="1384038"/>
    <lineage>
        <taxon>Bacteria</taxon>
        <taxon>Bacillati</taxon>
        <taxon>Actinomycetota</taxon>
        <taxon>Actinomycetes</taxon>
        <taxon>Kitasatosporales</taxon>
        <taxon>Streptomycetaceae</taxon>
        <taxon>Streptomyces</taxon>
    </lineage>
</organism>
<name>A0ABT6ZNM8_9ACTN</name>
<dbReference type="PANTHER" id="PTHR43481">
    <property type="entry name" value="FRUCTOSE-1-PHOSPHATE PHOSPHATASE"/>
    <property type="match status" value="1"/>
</dbReference>
<dbReference type="InterPro" id="IPR006439">
    <property type="entry name" value="HAD-SF_hydro_IA"/>
</dbReference>
<gene>
    <name evidence="1" type="ORF">NMN56_001585</name>
</gene>
<accession>A0ABT6ZNM8</accession>
<dbReference type="InterPro" id="IPR023214">
    <property type="entry name" value="HAD_sf"/>
</dbReference>
<dbReference type="InterPro" id="IPR036412">
    <property type="entry name" value="HAD-like_sf"/>
</dbReference>
<evidence type="ECO:0000313" key="2">
    <source>
        <dbReference type="Proteomes" id="UP001214441"/>
    </source>
</evidence>
<dbReference type="NCBIfam" id="TIGR01509">
    <property type="entry name" value="HAD-SF-IA-v3"/>
    <property type="match status" value="1"/>
</dbReference>
<reference evidence="1 2" key="1">
    <citation type="submission" date="2023-05" db="EMBL/GenBank/DDBJ databases">
        <title>Streptantibioticus silvisoli sp. nov., acidotolerant actinomycetes 1 from pine litter.</title>
        <authorList>
            <person name="Swiecimska M."/>
            <person name="Golinska P."/>
            <person name="Sangal V."/>
            <person name="Wachnowicz B."/>
            <person name="Goodfellow M."/>
        </authorList>
    </citation>
    <scope>NUCLEOTIDE SEQUENCE [LARGE SCALE GENOMIC DNA]</scope>
    <source>
        <strain evidence="1 2">DSM 42109</strain>
    </source>
</reference>
<dbReference type="GO" id="GO:0016787">
    <property type="term" value="F:hydrolase activity"/>
    <property type="evidence" value="ECO:0007669"/>
    <property type="project" value="UniProtKB-KW"/>
</dbReference>
<dbReference type="Pfam" id="PF00702">
    <property type="entry name" value="Hydrolase"/>
    <property type="match status" value="1"/>
</dbReference>
<dbReference type="InterPro" id="IPR023198">
    <property type="entry name" value="PGP-like_dom2"/>
</dbReference>
<dbReference type="Proteomes" id="UP001214441">
    <property type="component" value="Unassembled WGS sequence"/>
</dbReference>
<dbReference type="EMBL" id="JANCPR020000001">
    <property type="protein sequence ID" value="MDJ1130660.1"/>
    <property type="molecule type" value="Genomic_DNA"/>
</dbReference>
<dbReference type="SFLD" id="SFLDS00003">
    <property type="entry name" value="Haloacid_Dehalogenase"/>
    <property type="match status" value="1"/>
</dbReference>
<dbReference type="Gene3D" id="3.40.50.1000">
    <property type="entry name" value="HAD superfamily/HAD-like"/>
    <property type="match status" value="1"/>
</dbReference>
<evidence type="ECO:0000313" key="1">
    <source>
        <dbReference type="EMBL" id="MDJ1130660.1"/>
    </source>
</evidence>
<protein>
    <submittedName>
        <fullName evidence="1">HAD-IA family hydrolase</fullName>
    </submittedName>
</protein>
<keyword evidence="1" id="KW-0378">Hydrolase</keyword>
<dbReference type="PANTHER" id="PTHR43481:SF4">
    <property type="entry name" value="GLYCEROL-1-PHOSPHATE PHOSPHOHYDROLASE 1-RELATED"/>
    <property type="match status" value="1"/>
</dbReference>
<dbReference type="Gene3D" id="1.10.150.240">
    <property type="entry name" value="Putative phosphatase, domain 2"/>
    <property type="match status" value="1"/>
</dbReference>
<dbReference type="SUPFAM" id="SSF56784">
    <property type="entry name" value="HAD-like"/>
    <property type="match status" value="1"/>
</dbReference>